<comment type="caution">
    <text evidence="1">The sequence shown here is derived from an EMBL/GenBank/DDBJ whole genome shotgun (WGS) entry which is preliminary data.</text>
</comment>
<evidence type="ECO:0000313" key="1">
    <source>
        <dbReference type="EMBL" id="KAJ5538940.1"/>
    </source>
</evidence>
<dbReference type="Proteomes" id="UP001220324">
    <property type="component" value="Unassembled WGS sequence"/>
</dbReference>
<sequence length="76" mass="8632">MIGGDKGVAKRSSMLYVRVGRSINLINPQSYLRRITVRVYKIAHGNCGPELFPMIANTVEEVIEWFVIGGIHRQKF</sequence>
<protein>
    <submittedName>
        <fullName evidence="1">Uncharacterized protein</fullName>
    </submittedName>
</protein>
<gene>
    <name evidence="2" type="ORF">N7494_001462</name>
    <name evidence="1" type="ORF">N7494_008419</name>
</gene>
<evidence type="ECO:0000313" key="2">
    <source>
        <dbReference type="EMBL" id="KAJ5552084.1"/>
    </source>
</evidence>
<proteinExistence type="predicted"/>
<evidence type="ECO:0000313" key="3">
    <source>
        <dbReference type="Proteomes" id="UP001220324"/>
    </source>
</evidence>
<dbReference type="AlphaFoldDB" id="A0AAD6CUG5"/>
<dbReference type="EMBL" id="JAQIZZ010000002">
    <property type="protein sequence ID" value="KAJ5552084.1"/>
    <property type="molecule type" value="Genomic_DNA"/>
</dbReference>
<accession>A0AAD6CUG5</accession>
<name>A0AAD6CUG5_9EURO</name>
<reference evidence="1" key="2">
    <citation type="submission" date="2023-01" db="EMBL/GenBank/DDBJ databases">
        <authorList>
            <person name="Petersen C."/>
        </authorList>
    </citation>
    <scope>NUCLEOTIDE SEQUENCE</scope>
    <source>
        <strain evidence="1">IBT 35679</strain>
    </source>
</reference>
<dbReference type="EMBL" id="JAQIZZ010000006">
    <property type="protein sequence ID" value="KAJ5538940.1"/>
    <property type="molecule type" value="Genomic_DNA"/>
</dbReference>
<keyword evidence="3" id="KW-1185">Reference proteome</keyword>
<organism evidence="1 3">
    <name type="scientific">Penicillium frequentans</name>
    <dbReference type="NCBI Taxonomy" id="3151616"/>
    <lineage>
        <taxon>Eukaryota</taxon>
        <taxon>Fungi</taxon>
        <taxon>Dikarya</taxon>
        <taxon>Ascomycota</taxon>
        <taxon>Pezizomycotina</taxon>
        <taxon>Eurotiomycetes</taxon>
        <taxon>Eurotiomycetidae</taxon>
        <taxon>Eurotiales</taxon>
        <taxon>Aspergillaceae</taxon>
        <taxon>Penicillium</taxon>
    </lineage>
</organism>
<reference evidence="1 3" key="1">
    <citation type="journal article" date="2023" name="IMA Fungus">
        <title>Comparative genomic study of the Penicillium genus elucidates a diverse pangenome and 15 lateral gene transfer events.</title>
        <authorList>
            <person name="Petersen C."/>
            <person name="Sorensen T."/>
            <person name="Nielsen M.R."/>
            <person name="Sondergaard T.E."/>
            <person name="Sorensen J.L."/>
            <person name="Fitzpatrick D.A."/>
            <person name="Frisvad J.C."/>
            <person name="Nielsen K.L."/>
        </authorList>
    </citation>
    <scope>NUCLEOTIDE SEQUENCE [LARGE SCALE GENOMIC DNA]</scope>
    <source>
        <strain evidence="1 3">IBT 35679</strain>
    </source>
</reference>